<sequence>MINDENTNQFKDSVSKPIIIDVTEVAQKMDVKMARATDVLFDTELVCKQGVFGVIDKTSYADLVFVNGNPLENVALIDSEGANSV</sequence>
<dbReference type="AlphaFoldDB" id="A0A9E5JX84"/>
<accession>A0A9E5JX84</accession>
<dbReference type="EMBL" id="JAAONZ010000007">
    <property type="protein sequence ID" value="NHO66180.1"/>
    <property type="molecule type" value="Genomic_DNA"/>
</dbReference>
<reference evidence="1" key="1">
    <citation type="submission" date="2020-03" db="EMBL/GenBank/DDBJ databases">
        <authorList>
            <person name="Guo F."/>
        </authorList>
    </citation>
    <scope>NUCLEOTIDE SEQUENCE</scope>
    <source>
        <strain evidence="1">JCM 30134</strain>
    </source>
</reference>
<evidence type="ECO:0000313" key="1">
    <source>
        <dbReference type="EMBL" id="NHO66180.1"/>
    </source>
</evidence>
<dbReference type="GO" id="GO:0016810">
    <property type="term" value="F:hydrolase activity, acting on carbon-nitrogen (but not peptide) bonds"/>
    <property type="evidence" value="ECO:0007669"/>
    <property type="project" value="InterPro"/>
</dbReference>
<evidence type="ECO:0000313" key="2">
    <source>
        <dbReference type="Proteomes" id="UP000787472"/>
    </source>
</evidence>
<organism evidence="1 2">
    <name type="scientific">Pseudomaricurvus hydrocarbonicus</name>
    <dbReference type="NCBI Taxonomy" id="1470433"/>
    <lineage>
        <taxon>Bacteria</taxon>
        <taxon>Pseudomonadati</taxon>
        <taxon>Pseudomonadota</taxon>
        <taxon>Gammaproteobacteria</taxon>
        <taxon>Cellvibrionales</taxon>
        <taxon>Cellvibrionaceae</taxon>
        <taxon>Pseudomaricurvus</taxon>
    </lineage>
</organism>
<dbReference type="Proteomes" id="UP000787472">
    <property type="component" value="Unassembled WGS sequence"/>
</dbReference>
<gene>
    <name evidence="1" type="ORF">G8770_11555</name>
</gene>
<proteinExistence type="predicted"/>
<dbReference type="InterPro" id="IPR011059">
    <property type="entry name" value="Metal-dep_hydrolase_composite"/>
</dbReference>
<name>A0A9E5JX84_9GAMM</name>
<keyword evidence="2" id="KW-1185">Reference proteome</keyword>
<dbReference type="Gene3D" id="2.30.40.10">
    <property type="entry name" value="Urease, subunit C, domain 1"/>
    <property type="match status" value="1"/>
</dbReference>
<dbReference type="RefSeq" id="WP_167186513.1">
    <property type="nucleotide sequence ID" value="NZ_JAAONZ010000007.1"/>
</dbReference>
<comment type="caution">
    <text evidence="1">The sequence shown here is derived from an EMBL/GenBank/DDBJ whole genome shotgun (WGS) entry which is preliminary data.</text>
</comment>
<protein>
    <submittedName>
        <fullName evidence="1">Uncharacterized protein</fullName>
    </submittedName>
</protein>